<dbReference type="GO" id="GO:0000930">
    <property type="term" value="C:gamma-tubulin complex"/>
    <property type="evidence" value="ECO:0007669"/>
    <property type="project" value="TreeGrafter"/>
</dbReference>
<evidence type="ECO:0000259" key="9">
    <source>
        <dbReference type="Pfam" id="PF17681"/>
    </source>
</evidence>
<dbReference type="Proteomes" id="UP000799438">
    <property type="component" value="Unassembled WGS sequence"/>
</dbReference>
<dbReference type="GO" id="GO:0051011">
    <property type="term" value="F:microtubule minus-end binding"/>
    <property type="evidence" value="ECO:0007669"/>
    <property type="project" value="TreeGrafter"/>
</dbReference>
<organism evidence="10 11">
    <name type="scientific">Aplosporella prunicola CBS 121167</name>
    <dbReference type="NCBI Taxonomy" id="1176127"/>
    <lineage>
        <taxon>Eukaryota</taxon>
        <taxon>Fungi</taxon>
        <taxon>Dikarya</taxon>
        <taxon>Ascomycota</taxon>
        <taxon>Pezizomycotina</taxon>
        <taxon>Dothideomycetes</taxon>
        <taxon>Dothideomycetes incertae sedis</taxon>
        <taxon>Botryosphaeriales</taxon>
        <taxon>Aplosporellaceae</taxon>
        <taxon>Aplosporella</taxon>
    </lineage>
</organism>
<dbReference type="PANTHER" id="PTHR19302:SF33">
    <property type="entry name" value="GAMMA-TUBULIN COMPLEX COMPONENT 5"/>
    <property type="match status" value="1"/>
</dbReference>
<dbReference type="PANTHER" id="PTHR19302">
    <property type="entry name" value="GAMMA TUBULIN COMPLEX PROTEIN"/>
    <property type="match status" value="1"/>
</dbReference>
<dbReference type="OrthoDB" id="66546at2759"/>
<evidence type="ECO:0000256" key="2">
    <source>
        <dbReference type="ARBA" id="ARBA00022490"/>
    </source>
</evidence>
<feature type="compositionally biased region" description="Basic and acidic residues" evidence="6">
    <location>
        <begin position="208"/>
        <end position="224"/>
    </location>
</feature>
<feature type="domain" description="Gamma tubulin complex component protein N-terminal" evidence="9">
    <location>
        <begin position="241"/>
        <end position="541"/>
    </location>
</feature>
<protein>
    <recommendedName>
        <fullName evidence="5">Spindle pole body component</fullName>
    </recommendedName>
</protein>
<accession>A0A6A6BA34</accession>
<keyword evidence="11" id="KW-1185">Reference proteome</keyword>
<dbReference type="InterPro" id="IPR059169">
    <property type="entry name" value="GCP5_N_ext"/>
</dbReference>
<dbReference type="CDD" id="cd22572">
    <property type="entry name" value="GCP5_NTD"/>
    <property type="match status" value="1"/>
</dbReference>
<keyword evidence="2 5" id="KW-0963">Cytoplasm</keyword>
<dbReference type="InterPro" id="IPR032797">
    <property type="entry name" value="Mod21_N"/>
</dbReference>
<feature type="compositionally biased region" description="Gly residues" evidence="6">
    <location>
        <begin position="789"/>
        <end position="799"/>
    </location>
</feature>
<comment type="subcellular location">
    <subcellularLocation>
        <location evidence="5">Cytoplasm</location>
        <location evidence="5">Cytoskeleton</location>
        <location evidence="5">Microtubule organizing center</location>
    </subcellularLocation>
</comment>
<dbReference type="GO" id="GO:0007020">
    <property type="term" value="P:microtubule nucleation"/>
    <property type="evidence" value="ECO:0007669"/>
    <property type="project" value="InterPro"/>
</dbReference>
<evidence type="ECO:0000313" key="11">
    <source>
        <dbReference type="Proteomes" id="UP000799438"/>
    </source>
</evidence>
<dbReference type="GeneID" id="54302425"/>
<dbReference type="GO" id="GO:0000278">
    <property type="term" value="P:mitotic cell cycle"/>
    <property type="evidence" value="ECO:0007669"/>
    <property type="project" value="TreeGrafter"/>
</dbReference>
<evidence type="ECO:0000256" key="3">
    <source>
        <dbReference type="ARBA" id="ARBA00022701"/>
    </source>
</evidence>
<dbReference type="GO" id="GO:0005874">
    <property type="term" value="C:microtubule"/>
    <property type="evidence" value="ECO:0007669"/>
    <property type="project" value="UniProtKB-KW"/>
</dbReference>
<feature type="region of interest" description="Disordered" evidence="6">
    <location>
        <begin position="150"/>
        <end position="183"/>
    </location>
</feature>
<dbReference type="GO" id="GO:0031122">
    <property type="term" value="P:cytoplasmic microtubule organization"/>
    <property type="evidence" value="ECO:0007669"/>
    <property type="project" value="TreeGrafter"/>
</dbReference>
<dbReference type="RefSeq" id="XP_033395878.1">
    <property type="nucleotide sequence ID" value="XM_033544929.1"/>
</dbReference>
<evidence type="ECO:0000256" key="6">
    <source>
        <dbReference type="SAM" id="MobiDB-lite"/>
    </source>
</evidence>
<dbReference type="GO" id="GO:0051225">
    <property type="term" value="P:spindle assembly"/>
    <property type="evidence" value="ECO:0007669"/>
    <property type="project" value="TreeGrafter"/>
</dbReference>
<dbReference type="AlphaFoldDB" id="A0A6A6BA34"/>
<keyword evidence="4 5" id="KW-0206">Cytoskeleton</keyword>
<comment type="similarity">
    <text evidence="1 5">Belongs to the TUBGCP family.</text>
</comment>
<dbReference type="GO" id="GO:0000922">
    <property type="term" value="C:spindle pole"/>
    <property type="evidence" value="ECO:0007669"/>
    <property type="project" value="InterPro"/>
</dbReference>
<evidence type="ECO:0000256" key="4">
    <source>
        <dbReference type="ARBA" id="ARBA00023212"/>
    </source>
</evidence>
<dbReference type="EMBL" id="ML995490">
    <property type="protein sequence ID" value="KAF2140165.1"/>
    <property type="molecule type" value="Genomic_DNA"/>
</dbReference>
<dbReference type="GO" id="GO:0005816">
    <property type="term" value="C:spindle pole body"/>
    <property type="evidence" value="ECO:0007669"/>
    <property type="project" value="UniProtKB-ARBA"/>
</dbReference>
<dbReference type="Pfam" id="PF04130">
    <property type="entry name" value="GCP_C_terminal"/>
    <property type="match status" value="1"/>
</dbReference>
<feature type="compositionally biased region" description="Acidic residues" evidence="6">
    <location>
        <begin position="811"/>
        <end position="831"/>
    </location>
</feature>
<evidence type="ECO:0000259" key="8">
    <source>
        <dbReference type="Pfam" id="PF14609"/>
    </source>
</evidence>
<keyword evidence="3 5" id="KW-0493">Microtubule</keyword>
<dbReference type="Gene3D" id="1.20.120.1900">
    <property type="entry name" value="Gamma-tubulin complex, C-terminal domain"/>
    <property type="match status" value="1"/>
</dbReference>
<dbReference type="GO" id="GO:0051321">
    <property type="term" value="P:meiotic cell cycle"/>
    <property type="evidence" value="ECO:0007669"/>
    <property type="project" value="TreeGrafter"/>
</dbReference>
<dbReference type="InterPro" id="IPR007259">
    <property type="entry name" value="GCP"/>
</dbReference>
<proteinExistence type="inferred from homology"/>
<evidence type="ECO:0000256" key="5">
    <source>
        <dbReference type="RuleBase" id="RU363050"/>
    </source>
</evidence>
<sequence>MAHSATITGLAADLITSFAGQSVTNDSRKFRRTKDAVARGLRAQQWTRTNQFDVQESYEGLVEKFFVLNRSDLAEALEVRLKEIERTPGRWTPEILSLFLHLSDNAVEKASVENLELLKPPEPPPSLTWAEIIADDPLDEEGVWDDIDYAAESSEEERQPKRKRAATTREPSPPTTEEDEEDDFVAVAETFLLPSRPSTLEEVSESQFWRKEKDKTEPTEKDIKQSPGGRQTSQITELQAIRETLFMLAGLPTSLYRLDKKTAHVDCNDRFILTHAMIPTWKNQLRELASIGDGLLELRSWTSGRQSVALLQTFQAAVVEEIGQFDKYLAQLQGCYLVSLTAVMVKVQQRAELLLRLKDLIMTASQSDGPFTFIEALYNQINLSQVVNEPCLFQTLGRIFFQCLQTYLKPIREWMEQGELGLDDQIFFVGVADKSSEAASLWHDQYVLRHDSGGELHAPSFLHPAAKKIFNSGKSVVFLKELERHDIAASSIETEPCLDLEAVCGGVGVPLAPFSELFNLAFEDWIRSKYTLASTVLRQHLYSGLWQSLDALEFIYFSRDGSLMQSFADMVFEKLDRGRTGWNDRYLLTEIARSVYSVVPSVNADRLVVRPVATKQKGRTVKALGSIAVDYILPWSILNVVQRSSTPTYQRISTLLLQVYRARYLLRSTQLWHSGTPQHAQAQYYLRHRLLWFADMLHGYLTETVLWTATTALRKALADAEDIDVMAALHANHVHLLDRQCLLTPQLRPILQAVLALLDLSVFFTDALAALSGEGSLNVHARRETTPRSGGGGGGGGSDSGTRRRPAGSGEDTDEDTDEDENEAEDGDEDADAGKERARRATSSESAEAARPESLAQMRAQFGQLLGFVVAGLRGVSRAGGERAWEMLAERLEWGVSVMTLLAPHTDQKVFVSVECSVSHGY</sequence>
<evidence type="ECO:0000256" key="1">
    <source>
        <dbReference type="ARBA" id="ARBA00010337"/>
    </source>
</evidence>
<dbReference type="Pfam" id="PF17681">
    <property type="entry name" value="GCP_N_terminal"/>
    <property type="match status" value="1"/>
</dbReference>
<dbReference type="InterPro" id="IPR041470">
    <property type="entry name" value="GCP_N"/>
</dbReference>
<evidence type="ECO:0000313" key="10">
    <source>
        <dbReference type="EMBL" id="KAF2140165.1"/>
    </source>
</evidence>
<name>A0A6A6BA34_9PEZI</name>
<gene>
    <name evidence="10" type="ORF">K452DRAFT_327592</name>
</gene>
<dbReference type="GO" id="GO:0043015">
    <property type="term" value="F:gamma-tubulin binding"/>
    <property type="evidence" value="ECO:0007669"/>
    <property type="project" value="InterPro"/>
</dbReference>
<feature type="region of interest" description="Disordered" evidence="6">
    <location>
        <begin position="196"/>
        <end position="233"/>
    </location>
</feature>
<dbReference type="InterPro" id="IPR042241">
    <property type="entry name" value="GCP_C_sf"/>
</dbReference>
<dbReference type="InterPro" id="IPR040457">
    <property type="entry name" value="GCP_C"/>
</dbReference>
<evidence type="ECO:0000259" key="7">
    <source>
        <dbReference type="Pfam" id="PF04130"/>
    </source>
</evidence>
<dbReference type="Pfam" id="PF14609">
    <property type="entry name" value="GCP5-Mod21_N"/>
    <property type="match status" value="1"/>
</dbReference>
<feature type="domain" description="Gamma-Tubulin ring complex non-core subunit mod21 N-terminal" evidence="8">
    <location>
        <begin position="67"/>
        <end position="155"/>
    </location>
</feature>
<feature type="region of interest" description="Disordered" evidence="6">
    <location>
        <begin position="780"/>
        <end position="853"/>
    </location>
</feature>
<reference evidence="10" key="1">
    <citation type="journal article" date="2020" name="Stud. Mycol.">
        <title>101 Dothideomycetes genomes: a test case for predicting lifestyles and emergence of pathogens.</title>
        <authorList>
            <person name="Haridas S."/>
            <person name="Albert R."/>
            <person name="Binder M."/>
            <person name="Bloem J."/>
            <person name="Labutti K."/>
            <person name="Salamov A."/>
            <person name="Andreopoulos B."/>
            <person name="Baker S."/>
            <person name="Barry K."/>
            <person name="Bills G."/>
            <person name="Bluhm B."/>
            <person name="Cannon C."/>
            <person name="Castanera R."/>
            <person name="Culley D."/>
            <person name="Daum C."/>
            <person name="Ezra D."/>
            <person name="Gonzalez J."/>
            <person name="Henrissat B."/>
            <person name="Kuo A."/>
            <person name="Liang C."/>
            <person name="Lipzen A."/>
            <person name="Lutzoni F."/>
            <person name="Magnuson J."/>
            <person name="Mondo S."/>
            <person name="Nolan M."/>
            <person name="Ohm R."/>
            <person name="Pangilinan J."/>
            <person name="Park H.-J."/>
            <person name="Ramirez L."/>
            <person name="Alfaro M."/>
            <person name="Sun H."/>
            <person name="Tritt A."/>
            <person name="Yoshinaga Y."/>
            <person name="Zwiers L.-H."/>
            <person name="Turgeon B."/>
            <person name="Goodwin S."/>
            <person name="Spatafora J."/>
            <person name="Crous P."/>
            <person name="Grigoriev I."/>
        </authorList>
    </citation>
    <scope>NUCLEOTIDE SEQUENCE</scope>
    <source>
        <strain evidence="10">CBS 121167</strain>
    </source>
</reference>
<feature type="compositionally biased region" description="Low complexity" evidence="6">
    <location>
        <begin position="841"/>
        <end position="853"/>
    </location>
</feature>
<feature type="domain" description="Gamma tubulin complex component C-terminal" evidence="7">
    <location>
        <begin position="547"/>
        <end position="893"/>
    </location>
</feature>